<dbReference type="InterPro" id="IPR034078">
    <property type="entry name" value="NFX1_fam"/>
</dbReference>
<comment type="caution">
    <text evidence="2">The sequence shown here is derived from an EMBL/GenBank/DDBJ whole genome shotgun (WGS) entry which is preliminary data.</text>
</comment>
<protein>
    <submittedName>
        <fullName evidence="2">Uncharacterized protein</fullName>
    </submittedName>
</protein>
<evidence type="ECO:0000256" key="1">
    <source>
        <dbReference type="SAM" id="MobiDB-lite"/>
    </source>
</evidence>
<evidence type="ECO:0000313" key="2">
    <source>
        <dbReference type="EMBL" id="OAE19587.1"/>
    </source>
</evidence>
<feature type="compositionally biased region" description="Polar residues" evidence="1">
    <location>
        <begin position="251"/>
        <end position="262"/>
    </location>
</feature>
<feature type="region of interest" description="Disordered" evidence="1">
    <location>
        <begin position="1"/>
        <end position="35"/>
    </location>
</feature>
<feature type="region of interest" description="Disordered" evidence="1">
    <location>
        <begin position="217"/>
        <end position="262"/>
    </location>
</feature>
<feature type="compositionally biased region" description="Low complexity" evidence="1">
    <location>
        <begin position="24"/>
        <end position="35"/>
    </location>
</feature>
<dbReference type="EMBL" id="LVLJ01003829">
    <property type="protein sequence ID" value="OAE19587.1"/>
    <property type="molecule type" value="Genomic_DNA"/>
</dbReference>
<evidence type="ECO:0000313" key="3">
    <source>
        <dbReference type="Proteomes" id="UP000077202"/>
    </source>
</evidence>
<dbReference type="InterPro" id="IPR013083">
    <property type="entry name" value="Znf_RING/FYVE/PHD"/>
</dbReference>
<organism evidence="2 3">
    <name type="scientific">Marchantia polymorpha subsp. ruderalis</name>
    <dbReference type="NCBI Taxonomy" id="1480154"/>
    <lineage>
        <taxon>Eukaryota</taxon>
        <taxon>Viridiplantae</taxon>
        <taxon>Streptophyta</taxon>
        <taxon>Embryophyta</taxon>
        <taxon>Marchantiophyta</taxon>
        <taxon>Marchantiopsida</taxon>
        <taxon>Marchantiidae</taxon>
        <taxon>Marchantiales</taxon>
        <taxon>Marchantiaceae</taxon>
        <taxon>Marchantia</taxon>
    </lineage>
</organism>
<dbReference type="SUPFAM" id="SSF57850">
    <property type="entry name" value="RING/U-box"/>
    <property type="match status" value="1"/>
</dbReference>
<sequence>MGTSDRPPARAGAWAVPLHSRNPGQGSASSSATVSTSNQVFAADRNLSNKDVTNKVSVAEYEDSDSSEDHEDGKTDLEALQAAIFGEYTGGESLDDLNDAGIAKIRGLLVAARSGGTACLICLERVRATDHVWDCKSGCYAIFHITCIQSWARQALNAAELRALNRLSAESFPGSSTETADTNASSSVTRGHALRARSWYECHASAVPNPRSVDAVEANSPARARAGRLSHAGNMSAKEIATTETVHPAPKQTNTRANARRK</sequence>
<reference evidence="2" key="1">
    <citation type="submission" date="2016-03" db="EMBL/GenBank/DDBJ databases">
        <title>Mechanisms controlling the formation of the plant cell surface in tip-growing cells are functionally conserved among land plants.</title>
        <authorList>
            <person name="Honkanen S."/>
            <person name="Jones V.A."/>
            <person name="Morieri G."/>
            <person name="Champion C."/>
            <person name="Hetherington A.J."/>
            <person name="Kelly S."/>
            <person name="Saint-Marcoux D."/>
            <person name="Proust H."/>
            <person name="Prescott H."/>
            <person name="Dolan L."/>
        </authorList>
    </citation>
    <scope>NUCLEOTIDE SEQUENCE [LARGE SCALE GENOMIC DNA]</scope>
    <source>
        <tissue evidence="2">Whole gametophyte</tissue>
    </source>
</reference>
<dbReference type="PANTHER" id="PTHR12360:SF1">
    <property type="entry name" value="NF-X1-TYPE ZINC FINGER PROTEIN NFXL1"/>
    <property type="match status" value="1"/>
</dbReference>
<accession>A0A176VG73</accession>
<dbReference type="Proteomes" id="UP000077202">
    <property type="component" value="Unassembled WGS sequence"/>
</dbReference>
<gene>
    <name evidence="2" type="ORF">AXG93_960s1450</name>
</gene>
<dbReference type="PANTHER" id="PTHR12360">
    <property type="entry name" value="NUCLEAR TRANSCRIPTION FACTOR, X-BOX BINDING 1 NFX1"/>
    <property type="match status" value="1"/>
</dbReference>
<dbReference type="AlphaFoldDB" id="A0A176VG73"/>
<proteinExistence type="predicted"/>
<dbReference type="GO" id="GO:0005634">
    <property type="term" value="C:nucleus"/>
    <property type="evidence" value="ECO:0007669"/>
    <property type="project" value="TreeGrafter"/>
</dbReference>
<dbReference type="GO" id="GO:0000981">
    <property type="term" value="F:DNA-binding transcription factor activity, RNA polymerase II-specific"/>
    <property type="evidence" value="ECO:0007669"/>
    <property type="project" value="TreeGrafter"/>
</dbReference>
<dbReference type="CDD" id="cd16697">
    <property type="entry name" value="RING-CH-C4HC3_NFXL1"/>
    <property type="match status" value="1"/>
</dbReference>
<name>A0A176VG73_MARPO</name>
<dbReference type="GO" id="GO:0000977">
    <property type="term" value="F:RNA polymerase II transcription regulatory region sequence-specific DNA binding"/>
    <property type="evidence" value="ECO:0007669"/>
    <property type="project" value="TreeGrafter"/>
</dbReference>
<keyword evidence="3" id="KW-1185">Reference proteome</keyword>
<dbReference type="Gene3D" id="3.30.40.10">
    <property type="entry name" value="Zinc/RING finger domain, C3HC4 (zinc finger)"/>
    <property type="match status" value="1"/>
</dbReference>